<protein>
    <submittedName>
        <fullName evidence="1">Uncharacterized protein</fullName>
    </submittedName>
</protein>
<proteinExistence type="predicted"/>
<dbReference type="OrthoDB" id="3792077at2759"/>
<dbReference type="EMBL" id="MU001501">
    <property type="protein sequence ID" value="KAF2444456.1"/>
    <property type="molecule type" value="Genomic_DNA"/>
</dbReference>
<dbReference type="Proteomes" id="UP000799764">
    <property type="component" value="Unassembled WGS sequence"/>
</dbReference>
<gene>
    <name evidence="1" type="ORF">P171DRAFT_521784</name>
</gene>
<evidence type="ECO:0000313" key="2">
    <source>
        <dbReference type="Proteomes" id="UP000799764"/>
    </source>
</evidence>
<keyword evidence="2" id="KW-1185">Reference proteome</keyword>
<organism evidence="1 2">
    <name type="scientific">Karstenula rhodostoma CBS 690.94</name>
    <dbReference type="NCBI Taxonomy" id="1392251"/>
    <lineage>
        <taxon>Eukaryota</taxon>
        <taxon>Fungi</taxon>
        <taxon>Dikarya</taxon>
        <taxon>Ascomycota</taxon>
        <taxon>Pezizomycotina</taxon>
        <taxon>Dothideomycetes</taxon>
        <taxon>Pleosporomycetidae</taxon>
        <taxon>Pleosporales</taxon>
        <taxon>Massarineae</taxon>
        <taxon>Didymosphaeriaceae</taxon>
        <taxon>Karstenula</taxon>
    </lineage>
</organism>
<name>A0A9P4UBS4_9PLEO</name>
<dbReference type="AlphaFoldDB" id="A0A9P4UBS4"/>
<comment type="caution">
    <text evidence="1">The sequence shown here is derived from an EMBL/GenBank/DDBJ whole genome shotgun (WGS) entry which is preliminary data.</text>
</comment>
<sequence length="161" mass="16804">MSSLPPPITPNTSTSTLSLAAHLSIATQPTMSTTTPSPTLFTHLKSQITSIALALYGAPSPSAFDIVTYTTPLPPSTYILLDGRPRDTPLPRLLSGVALVTYTSPGACTKWICLARCEGVGEREAMEGLLGDLRAGMGGMIGALDGEGEVVHRRVPDVVDG</sequence>
<evidence type="ECO:0000313" key="1">
    <source>
        <dbReference type="EMBL" id="KAF2444456.1"/>
    </source>
</evidence>
<reference evidence="1" key="1">
    <citation type="journal article" date="2020" name="Stud. Mycol.">
        <title>101 Dothideomycetes genomes: a test case for predicting lifestyles and emergence of pathogens.</title>
        <authorList>
            <person name="Haridas S."/>
            <person name="Albert R."/>
            <person name="Binder M."/>
            <person name="Bloem J."/>
            <person name="Labutti K."/>
            <person name="Salamov A."/>
            <person name="Andreopoulos B."/>
            <person name="Baker S."/>
            <person name="Barry K."/>
            <person name="Bills G."/>
            <person name="Bluhm B."/>
            <person name="Cannon C."/>
            <person name="Castanera R."/>
            <person name="Culley D."/>
            <person name="Daum C."/>
            <person name="Ezra D."/>
            <person name="Gonzalez J."/>
            <person name="Henrissat B."/>
            <person name="Kuo A."/>
            <person name="Liang C."/>
            <person name="Lipzen A."/>
            <person name="Lutzoni F."/>
            <person name="Magnuson J."/>
            <person name="Mondo S."/>
            <person name="Nolan M."/>
            <person name="Ohm R."/>
            <person name="Pangilinan J."/>
            <person name="Park H.-J."/>
            <person name="Ramirez L."/>
            <person name="Alfaro M."/>
            <person name="Sun H."/>
            <person name="Tritt A."/>
            <person name="Yoshinaga Y."/>
            <person name="Zwiers L.-H."/>
            <person name="Turgeon B."/>
            <person name="Goodwin S."/>
            <person name="Spatafora J."/>
            <person name="Crous P."/>
            <person name="Grigoriev I."/>
        </authorList>
    </citation>
    <scope>NUCLEOTIDE SEQUENCE</scope>
    <source>
        <strain evidence="1">CBS 690.94</strain>
    </source>
</reference>
<accession>A0A9P4UBS4</accession>